<protein>
    <submittedName>
        <fullName evidence="2">Uncharacterized protein</fullName>
    </submittedName>
</protein>
<keyword evidence="3" id="KW-1185">Reference proteome</keyword>
<organism evidence="2 3">
    <name type="scientific">Mucilaginibacter humi</name>
    <dbReference type="NCBI Taxonomy" id="2732510"/>
    <lineage>
        <taxon>Bacteria</taxon>
        <taxon>Pseudomonadati</taxon>
        <taxon>Bacteroidota</taxon>
        <taxon>Sphingobacteriia</taxon>
        <taxon>Sphingobacteriales</taxon>
        <taxon>Sphingobacteriaceae</taxon>
        <taxon>Mucilaginibacter</taxon>
    </lineage>
</organism>
<evidence type="ECO:0000313" key="3">
    <source>
        <dbReference type="Proteomes" id="UP000566071"/>
    </source>
</evidence>
<feature type="signal peptide" evidence="1">
    <location>
        <begin position="1"/>
        <end position="22"/>
    </location>
</feature>
<reference evidence="2 3" key="1">
    <citation type="submission" date="2020-05" db="EMBL/GenBank/DDBJ databases">
        <authorList>
            <person name="Khan S.A."/>
            <person name="Jeon C.O."/>
            <person name="Chun B.H."/>
        </authorList>
    </citation>
    <scope>NUCLEOTIDE SEQUENCE [LARGE SCALE GENOMIC DNA]</scope>
    <source>
        <strain evidence="2 3">S1162</strain>
    </source>
</reference>
<dbReference type="EMBL" id="JABFCR010000045">
    <property type="protein sequence ID" value="NNU34407.1"/>
    <property type="molecule type" value="Genomic_DNA"/>
</dbReference>
<dbReference type="Proteomes" id="UP000566071">
    <property type="component" value="Unassembled WGS sequence"/>
</dbReference>
<sequence>MKHLSLLFIAGLLVVSSAFAPAADPVYPELAATFKALKKVIPSAVAAKKYSAASSNWVL</sequence>
<evidence type="ECO:0000313" key="2">
    <source>
        <dbReference type="EMBL" id="NNU34407.1"/>
    </source>
</evidence>
<comment type="caution">
    <text evidence="2">The sequence shown here is derived from an EMBL/GenBank/DDBJ whole genome shotgun (WGS) entry which is preliminary data.</text>
</comment>
<proteinExistence type="predicted"/>
<keyword evidence="1" id="KW-0732">Signal</keyword>
<feature type="chain" id="PRO_5045893198" evidence="1">
    <location>
        <begin position="23"/>
        <end position="59"/>
    </location>
</feature>
<gene>
    <name evidence="2" type="ORF">HK413_10200</name>
</gene>
<name>A0ABX1W2F4_9SPHI</name>
<evidence type="ECO:0000256" key="1">
    <source>
        <dbReference type="SAM" id="SignalP"/>
    </source>
</evidence>
<dbReference type="RefSeq" id="WP_175270085.1">
    <property type="nucleotide sequence ID" value="NZ_JABFCR010000045.1"/>
</dbReference>
<accession>A0ABX1W2F4</accession>